<keyword evidence="3" id="KW-1185">Reference proteome</keyword>
<accession>A0ABU4MES9</accession>
<dbReference type="EMBL" id="JARAWP010000051">
    <property type="protein sequence ID" value="MDX3025620.1"/>
    <property type="molecule type" value="Genomic_DNA"/>
</dbReference>
<evidence type="ECO:0008006" key="4">
    <source>
        <dbReference type="Google" id="ProtNLM"/>
    </source>
</evidence>
<feature type="non-terminal residue" evidence="2">
    <location>
        <position position="1"/>
    </location>
</feature>
<proteinExistence type="predicted"/>
<comment type="caution">
    <text evidence="2">The sequence shown here is derived from an EMBL/GenBank/DDBJ whole genome shotgun (WGS) entry which is preliminary data.</text>
</comment>
<evidence type="ECO:0000313" key="3">
    <source>
        <dbReference type="Proteomes" id="UP001272987"/>
    </source>
</evidence>
<dbReference type="RefSeq" id="WP_319167603.1">
    <property type="nucleotide sequence ID" value="NZ_JARAWP010000051.1"/>
</dbReference>
<reference evidence="2 3" key="1">
    <citation type="journal article" date="2023" name="Microb. Genom.">
        <title>Mesoterricola silvestris gen. nov., sp. nov., Mesoterricola sediminis sp. nov., Geothrix oryzae sp. nov., Geothrix edaphica sp. nov., Geothrix rubra sp. nov., and Geothrix limicola sp. nov., six novel members of Acidobacteriota isolated from soils.</title>
        <authorList>
            <person name="Weisberg A.J."/>
            <person name="Pearce E."/>
            <person name="Kramer C.G."/>
            <person name="Chang J.H."/>
            <person name="Clarke C.R."/>
        </authorList>
    </citation>
    <scope>NUCLEOTIDE SEQUENCE [LARGE SCALE GENOMIC DNA]</scope>
    <source>
        <strain evidence="2 3">NB05-1H</strain>
    </source>
</reference>
<evidence type="ECO:0000256" key="1">
    <source>
        <dbReference type="SAM" id="MobiDB-lite"/>
    </source>
</evidence>
<evidence type="ECO:0000313" key="2">
    <source>
        <dbReference type="EMBL" id="MDX3025620.1"/>
    </source>
</evidence>
<name>A0ABU4MES9_9ACTN</name>
<protein>
    <recommendedName>
        <fullName evidence="4">XRE family transcriptional regulator</fullName>
    </recommendedName>
</protein>
<gene>
    <name evidence="2" type="ORF">PV666_48330</name>
</gene>
<sequence>QARTHPRNDEDPDRSEDQPRFSSIAPGITQEQLFKRRYRNEQEIPAELRGNAPTGRYRYEESCGAIHVGRTRRGEREKYRTFGDLTAALQDLLTRLMGQATRKQVAEMAGLRSVPPKELEECLKHPEGSETLGEVLRVYRVGLGVAMPTR</sequence>
<feature type="region of interest" description="Disordered" evidence="1">
    <location>
        <begin position="1"/>
        <end position="34"/>
    </location>
</feature>
<organism evidence="2 3">
    <name type="scientific">Streptomyces acidiscabies</name>
    <dbReference type="NCBI Taxonomy" id="42234"/>
    <lineage>
        <taxon>Bacteria</taxon>
        <taxon>Bacillati</taxon>
        <taxon>Actinomycetota</taxon>
        <taxon>Actinomycetes</taxon>
        <taxon>Kitasatosporales</taxon>
        <taxon>Streptomycetaceae</taxon>
        <taxon>Streptomyces</taxon>
    </lineage>
</organism>
<dbReference type="Proteomes" id="UP001272987">
    <property type="component" value="Unassembled WGS sequence"/>
</dbReference>